<dbReference type="HOGENOM" id="CLU_001265_30_3_1"/>
<evidence type="ECO:0000256" key="7">
    <source>
        <dbReference type="RuleBase" id="RU003346"/>
    </source>
</evidence>
<dbReference type="PANTHER" id="PTHR48022">
    <property type="entry name" value="PLASTIDIC GLUCOSE TRANSPORTER 4"/>
    <property type="match status" value="1"/>
</dbReference>
<feature type="transmembrane region" description="Helical" evidence="8">
    <location>
        <begin position="407"/>
        <end position="425"/>
    </location>
</feature>
<dbReference type="PANTHER" id="PTHR48022:SF28">
    <property type="entry name" value="MAJOR FACILITATOR SUPERFAMILY (MFS) PROFILE DOMAIN-CONTAINING PROTEIN-RELATED"/>
    <property type="match status" value="1"/>
</dbReference>
<dbReference type="InterPro" id="IPR005829">
    <property type="entry name" value="Sugar_transporter_CS"/>
</dbReference>
<dbReference type="InParanoid" id="Q6BR07"/>
<evidence type="ECO:0000256" key="2">
    <source>
        <dbReference type="ARBA" id="ARBA00010992"/>
    </source>
</evidence>
<feature type="transmembrane region" description="Helical" evidence="8">
    <location>
        <begin position="311"/>
        <end position="331"/>
    </location>
</feature>
<reference evidence="10 11" key="1">
    <citation type="journal article" date="2004" name="Nature">
        <title>Genome evolution in yeasts.</title>
        <authorList>
            <consortium name="Genolevures"/>
            <person name="Dujon B."/>
            <person name="Sherman D."/>
            <person name="Fischer G."/>
            <person name="Durrens P."/>
            <person name="Casaregola S."/>
            <person name="Lafontaine I."/>
            <person name="de Montigny J."/>
            <person name="Marck C."/>
            <person name="Neuveglise C."/>
            <person name="Talla E."/>
            <person name="Goffard N."/>
            <person name="Frangeul L."/>
            <person name="Aigle M."/>
            <person name="Anthouard V."/>
            <person name="Babour A."/>
            <person name="Barbe V."/>
            <person name="Barnay S."/>
            <person name="Blanchin S."/>
            <person name="Beckerich J.M."/>
            <person name="Beyne E."/>
            <person name="Bleykasten C."/>
            <person name="Boisrame A."/>
            <person name="Boyer J."/>
            <person name="Cattolico L."/>
            <person name="Confanioleri F."/>
            <person name="de Daruvar A."/>
            <person name="Despons L."/>
            <person name="Fabre E."/>
            <person name="Fairhead C."/>
            <person name="Ferry-Dumazet H."/>
            <person name="Groppi A."/>
            <person name="Hantraye F."/>
            <person name="Hennequin C."/>
            <person name="Jauniaux N."/>
            <person name="Joyet P."/>
            <person name="Kachouri R."/>
            <person name="Kerrest A."/>
            <person name="Koszul R."/>
            <person name="Lemaire M."/>
            <person name="Lesur I."/>
            <person name="Ma L."/>
            <person name="Muller H."/>
            <person name="Nicaud J.M."/>
            <person name="Nikolski M."/>
            <person name="Oztas S."/>
            <person name="Ozier-Kalogeropoulos O."/>
            <person name="Pellenz S."/>
            <person name="Potier S."/>
            <person name="Richard G.F."/>
            <person name="Straub M.L."/>
            <person name="Suleau A."/>
            <person name="Swennene D."/>
            <person name="Tekaia F."/>
            <person name="Wesolowski-Louvel M."/>
            <person name="Westhof E."/>
            <person name="Wirth B."/>
            <person name="Zeniou-Meyer M."/>
            <person name="Zivanovic I."/>
            <person name="Bolotin-Fukuhara M."/>
            <person name="Thierry A."/>
            <person name="Bouchier C."/>
            <person name="Caudron B."/>
            <person name="Scarpelli C."/>
            <person name="Gaillardin C."/>
            <person name="Weissenbach J."/>
            <person name="Wincker P."/>
            <person name="Souciet J.L."/>
        </authorList>
    </citation>
    <scope>NUCLEOTIDE SEQUENCE [LARGE SCALE GENOMIC DNA]</scope>
    <source>
        <strain evidence="11">ATCC 36239 / CBS 767 / BCRC 21394 / JCM 1990 / NBRC 0083 / IGC 2968</strain>
    </source>
</reference>
<dbReference type="AlphaFoldDB" id="Q6BR07"/>
<feature type="transmembrane region" description="Helical" evidence="8">
    <location>
        <begin position="21"/>
        <end position="45"/>
    </location>
</feature>
<dbReference type="eggNOG" id="KOG0254">
    <property type="taxonomic scope" value="Eukaryota"/>
</dbReference>
<evidence type="ECO:0000256" key="4">
    <source>
        <dbReference type="ARBA" id="ARBA00022692"/>
    </source>
</evidence>
<feature type="domain" description="Major facilitator superfamily (MFS) profile" evidence="9">
    <location>
        <begin position="23"/>
        <end position="458"/>
    </location>
</feature>
<dbReference type="NCBIfam" id="TIGR00879">
    <property type="entry name" value="SP"/>
    <property type="match status" value="1"/>
</dbReference>
<dbReference type="PROSITE" id="PS00217">
    <property type="entry name" value="SUGAR_TRANSPORT_2"/>
    <property type="match status" value="1"/>
</dbReference>
<comment type="similarity">
    <text evidence="2 7">Belongs to the major facilitator superfamily. Sugar transporter (TC 2.A.1.1) family.</text>
</comment>
<dbReference type="Gene3D" id="1.20.1250.20">
    <property type="entry name" value="MFS general substrate transporter like domains"/>
    <property type="match status" value="1"/>
</dbReference>
<keyword evidence="5 8" id="KW-1133">Transmembrane helix</keyword>
<feature type="transmembrane region" description="Helical" evidence="8">
    <location>
        <begin position="150"/>
        <end position="170"/>
    </location>
</feature>
<keyword evidence="6 8" id="KW-0472">Membrane</keyword>
<dbReference type="FunFam" id="1.20.1250.20:FF:000090">
    <property type="entry name" value="MFS sugar transporter, putative"/>
    <property type="match status" value="1"/>
</dbReference>
<sequence>MISFKMFGTSKIICYGKNLRLLITFCSCTGFLLLGYDQGLMGTIIGADNRFGRDFNHPDSTVQGLLTSVYDLGCVGGSIICFFIGEKYGRRSMMFCGGLIMIIGTIILAASQSRGQFYAGRIITGIGNGFNSSTIPVYQSECALASNRGSMLTWQAVVTIFGVVIAYWVGYGTSYTESPFQWRFPVAFQGIFAISLTLETFLLPETPRWLVTKNRKAEATQVLAAILDKDVNDRVVIYEKDEIEKAVELEGAGGPFQFKELFGGGDIQNFRRLLLTIGIMIMQQFTGSNMINYYAPVVYQSTMKLSRNTSLILAGCTEIVYLAASFFPLWAVERFGRRPLLLYSSAGLSFCFIVVSILLSIGTYGCGVGAACFIFIYQIFMGVGWLPVPWFYPSEINVTRLRSRNQAIGSAFNWLSVFAVVQITPISINNIGWKTFIIFAILNAVWIPIIYCFYPETKGLELEDIDHIFEKPGITRGVFSSRGKPIDPNEKHSYEDSIIEKESIIHIEKV</sequence>
<dbReference type="GO" id="GO:0005351">
    <property type="term" value="F:carbohydrate:proton symporter activity"/>
    <property type="evidence" value="ECO:0007669"/>
    <property type="project" value="TreeGrafter"/>
</dbReference>
<organism evidence="10 11">
    <name type="scientific">Debaryomyces hansenii (strain ATCC 36239 / CBS 767 / BCRC 21394 / JCM 1990 / NBRC 0083 / IGC 2968)</name>
    <name type="common">Yeast</name>
    <name type="synonym">Torulaspora hansenii</name>
    <dbReference type="NCBI Taxonomy" id="284592"/>
    <lineage>
        <taxon>Eukaryota</taxon>
        <taxon>Fungi</taxon>
        <taxon>Dikarya</taxon>
        <taxon>Ascomycota</taxon>
        <taxon>Saccharomycotina</taxon>
        <taxon>Pichiomycetes</taxon>
        <taxon>Debaryomycetaceae</taxon>
        <taxon>Debaryomyces</taxon>
    </lineage>
</organism>
<dbReference type="RefSeq" id="XP_459363.1">
    <property type="nucleotide sequence ID" value="XM_459363.1"/>
</dbReference>
<dbReference type="InterPro" id="IPR050360">
    <property type="entry name" value="MFS_Sugar_Transporters"/>
</dbReference>
<feature type="transmembrane region" description="Helical" evidence="8">
    <location>
        <begin position="273"/>
        <end position="291"/>
    </location>
</feature>
<feature type="transmembrane region" description="Helical" evidence="8">
    <location>
        <begin position="92"/>
        <end position="111"/>
    </location>
</feature>
<dbReference type="KEGG" id="dha:DEHA2E00792g"/>
<dbReference type="OMA" id="WMDYGTS"/>
<dbReference type="PRINTS" id="PR00171">
    <property type="entry name" value="SUGRTRNSPORT"/>
</dbReference>
<dbReference type="VEuPathDB" id="FungiDB:DEHA2E00792g"/>
<dbReference type="InterPro" id="IPR003663">
    <property type="entry name" value="Sugar/inositol_transpt"/>
</dbReference>
<keyword evidence="4 8" id="KW-0812">Transmembrane</keyword>
<evidence type="ECO:0000256" key="6">
    <source>
        <dbReference type="ARBA" id="ARBA00023136"/>
    </source>
</evidence>
<evidence type="ECO:0000313" key="10">
    <source>
        <dbReference type="EMBL" id="CAG87558.1"/>
    </source>
</evidence>
<evidence type="ECO:0000256" key="5">
    <source>
        <dbReference type="ARBA" id="ARBA00022989"/>
    </source>
</evidence>
<dbReference type="SUPFAM" id="SSF103473">
    <property type="entry name" value="MFS general substrate transporter"/>
    <property type="match status" value="1"/>
</dbReference>
<dbReference type="GeneID" id="2902687"/>
<gene>
    <name evidence="10" type="ordered locus">DEHA2E00792g</name>
</gene>
<dbReference type="InterPro" id="IPR020846">
    <property type="entry name" value="MFS_dom"/>
</dbReference>
<dbReference type="EMBL" id="CR382137">
    <property type="protein sequence ID" value="CAG87558.1"/>
    <property type="molecule type" value="Genomic_DNA"/>
</dbReference>
<keyword evidence="11" id="KW-1185">Reference proteome</keyword>
<evidence type="ECO:0000256" key="8">
    <source>
        <dbReference type="SAM" id="Phobius"/>
    </source>
</evidence>
<feature type="transmembrane region" description="Helical" evidence="8">
    <location>
        <begin position="340"/>
        <end position="361"/>
    </location>
</feature>
<dbReference type="GO" id="GO:0016020">
    <property type="term" value="C:membrane"/>
    <property type="evidence" value="ECO:0007669"/>
    <property type="project" value="UniProtKB-SubCell"/>
</dbReference>
<dbReference type="OrthoDB" id="6133115at2759"/>
<proteinExistence type="inferred from homology"/>
<name>Q6BR07_DEBHA</name>
<evidence type="ECO:0000256" key="1">
    <source>
        <dbReference type="ARBA" id="ARBA00004141"/>
    </source>
</evidence>
<evidence type="ECO:0000256" key="3">
    <source>
        <dbReference type="ARBA" id="ARBA00022448"/>
    </source>
</evidence>
<keyword evidence="3 7" id="KW-0813">Transport</keyword>
<dbReference type="Pfam" id="PF00083">
    <property type="entry name" value="Sugar_tr"/>
    <property type="match status" value="1"/>
</dbReference>
<accession>Q6BR07</accession>
<comment type="subcellular location">
    <subcellularLocation>
        <location evidence="1">Membrane</location>
        <topology evidence="1">Multi-pass membrane protein</topology>
    </subcellularLocation>
</comment>
<protein>
    <submittedName>
        <fullName evidence="10">DEHA2E00792p</fullName>
    </submittedName>
</protein>
<evidence type="ECO:0000313" key="11">
    <source>
        <dbReference type="Proteomes" id="UP000000599"/>
    </source>
</evidence>
<evidence type="ECO:0000259" key="9">
    <source>
        <dbReference type="PROSITE" id="PS50850"/>
    </source>
</evidence>
<dbReference type="InterPro" id="IPR036259">
    <property type="entry name" value="MFS_trans_sf"/>
</dbReference>
<dbReference type="InterPro" id="IPR005828">
    <property type="entry name" value="MFS_sugar_transport-like"/>
</dbReference>
<dbReference type="Proteomes" id="UP000000599">
    <property type="component" value="Chromosome E"/>
</dbReference>
<feature type="transmembrane region" description="Helical" evidence="8">
    <location>
        <begin position="65"/>
        <end position="85"/>
    </location>
</feature>
<feature type="transmembrane region" description="Helical" evidence="8">
    <location>
        <begin position="367"/>
        <end position="386"/>
    </location>
</feature>
<dbReference type="PROSITE" id="PS50850">
    <property type="entry name" value="MFS"/>
    <property type="match status" value="1"/>
</dbReference>
<feature type="transmembrane region" description="Helical" evidence="8">
    <location>
        <begin position="431"/>
        <end position="454"/>
    </location>
</feature>